<dbReference type="AlphaFoldDB" id="A0A812BA80"/>
<evidence type="ECO:0000256" key="5">
    <source>
        <dbReference type="ARBA" id="ARBA00023157"/>
    </source>
</evidence>
<evidence type="ECO:0000256" key="4">
    <source>
        <dbReference type="ARBA" id="ARBA00022729"/>
    </source>
</evidence>
<feature type="domain" description="MD-2-related lipid-recognition" evidence="7">
    <location>
        <begin position="31"/>
        <end position="153"/>
    </location>
</feature>
<dbReference type="GO" id="GO:0032367">
    <property type="term" value="P:intracellular cholesterol transport"/>
    <property type="evidence" value="ECO:0007669"/>
    <property type="project" value="InterPro"/>
</dbReference>
<dbReference type="EMBL" id="CAHIKZ030000435">
    <property type="protein sequence ID" value="CAE1174179.1"/>
    <property type="molecule type" value="Genomic_DNA"/>
</dbReference>
<proteinExistence type="inferred from homology"/>
<dbReference type="Pfam" id="PF02221">
    <property type="entry name" value="E1_DerP2_DerF2"/>
    <property type="match status" value="1"/>
</dbReference>
<dbReference type="InterPro" id="IPR039670">
    <property type="entry name" value="NPC2-like"/>
</dbReference>
<evidence type="ECO:0000259" key="7">
    <source>
        <dbReference type="SMART" id="SM00737"/>
    </source>
</evidence>
<comment type="caution">
    <text evidence="8">The sequence shown here is derived from an EMBL/GenBank/DDBJ whole genome shotgun (WGS) entry which is preliminary data.</text>
</comment>
<evidence type="ECO:0000256" key="2">
    <source>
        <dbReference type="ARBA" id="ARBA00006370"/>
    </source>
</evidence>
<dbReference type="OrthoDB" id="4937502at2759"/>
<organism evidence="8 9">
    <name type="scientific">Acanthosepion pharaonis</name>
    <name type="common">Pharaoh cuttlefish</name>
    <name type="synonym">Sepia pharaonis</name>
    <dbReference type="NCBI Taxonomy" id="158019"/>
    <lineage>
        <taxon>Eukaryota</taxon>
        <taxon>Metazoa</taxon>
        <taxon>Spiralia</taxon>
        <taxon>Lophotrochozoa</taxon>
        <taxon>Mollusca</taxon>
        <taxon>Cephalopoda</taxon>
        <taxon>Coleoidea</taxon>
        <taxon>Decapodiformes</taxon>
        <taxon>Sepiida</taxon>
        <taxon>Sepiina</taxon>
        <taxon>Sepiidae</taxon>
        <taxon>Acanthosepion</taxon>
    </lineage>
</organism>
<dbReference type="PANTHER" id="PTHR11306:SF68">
    <property type="entry name" value="NPC INTRACELLULAR CHOLESTEROL TRANSPORTER 2"/>
    <property type="match status" value="1"/>
</dbReference>
<keyword evidence="5" id="KW-1015">Disulfide bond</keyword>
<dbReference type="SUPFAM" id="SSF81296">
    <property type="entry name" value="E set domains"/>
    <property type="match status" value="1"/>
</dbReference>
<dbReference type="InterPro" id="IPR014756">
    <property type="entry name" value="Ig_E-set"/>
</dbReference>
<evidence type="ECO:0000256" key="6">
    <source>
        <dbReference type="SAM" id="SignalP"/>
    </source>
</evidence>
<dbReference type="Proteomes" id="UP000597762">
    <property type="component" value="Unassembled WGS sequence"/>
</dbReference>
<keyword evidence="3" id="KW-0964">Secreted</keyword>
<dbReference type="GO" id="GO:0005576">
    <property type="term" value="C:extracellular region"/>
    <property type="evidence" value="ECO:0007669"/>
    <property type="project" value="UniProtKB-SubCell"/>
</dbReference>
<evidence type="ECO:0000313" key="9">
    <source>
        <dbReference type="Proteomes" id="UP000597762"/>
    </source>
</evidence>
<dbReference type="GO" id="GO:0032934">
    <property type="term" value="F:sterol binding"/>
    <property type="evidence" value="ECO:0007669"/>
    <property type="project" value="InterPro"/>
</dbReference>
<evidence type="ECO:0000313" key="8">
    <source>
        <dbReference type="EMBL" id="CAE1174179.1"/>
    </source>
</evidence>
<sequence>MKTSRQTMRNQIISCLVFVACVVNAMAKTPYKTCGSKLGVATNVSVSGCDSSPCILKKGSSIKITVNFTSHADVEKVEDAVSGIIDKIPVPFPTPHPNACTTKGISCPLKKGQNYTYTSSTPVVASYPDLRLIVRWAIKDTNGDYVFCVLIPAELK</sequence>
<feature type="chain" id="PRO_5032819651" evidence="6">
    <location>
        <begin position="28"/>
        <end position="156"/>
    </location>
</feature>
<dbReference type="InterPro" id="IPR033916">
    <property type="entry name" value="ML_Npc2-like"/>
</dbReference>
<dbReference type="Gene3D" id="2.60.40.770">
    <property type="match status" value="1"/>
</dbReference>
<dbReference type="PANTHER" id="PTHR11306">
    <property type="entry name" value="NIEMANN PICK TYPE C2 PROTEIN NPC2-RELATED"/>
    <property type="match status" value="1"/>
</dbReference>
<gene>
    <name evidence="8" type="ORF">SPHA_13056</name>
</gene>
<dbReference type="InterPro" id="IPR003172">
    <property type="entry name" value="ML_dom"/>
</dbReference>
<dbReference type="SMART" id="SM00737">
    <property type="entry name" value="ML"/>
    <property type="match status" value="1"/>
</dbReference>
<dbReference type="PROSITE" id="PS51257">
    <property type="entry name" value="PROKAR_LIPOPROTEIN"/>
    <property type="match status" value="1"/>
</dbReference>
<reference evidence="8" key="1">
    <citation type="submission" date="2021-01" db="EMBL/GenBank/DDBJ databases">
        <authorList>
            <person name="Li R."/>
            <person name="Bekaert M."/>
        </authorList>
    </citation>
    <scope>NUCLEOTIDE SEQUENCE</scope>
    <source>
        <strain evidence="8">Farmed</strain>
    </source>
</reference>
<comment type="similarity">
    <text evidence="2">Belongs to the NPC2 family.</text>
</comment>
<keyword evidence="4 6" id="KW-0732">Signal</keyword>
<keyword evidence="9" id="KW-1185">Reference proteome</keyword>
<evidence type="ECO:0000256" key="3">
    <source>
        <dbReference type="ARBA" id="ARBA00022525"/>
    </source>
</evidence>
<feature type="signal peptide" evidence="6">
    <location>
        <begin position="1"/>
        <end position="27"/>
    </location>
</feature>
<protein>
    <submittedName>
        <fullName evidence="8">NPC2</fullName>
    </submittedName>
</protein>
<comment type="subcellular location">
    <subcellularLocation>
        <location evidence="1">Secreted</location>
    </subcellularLocation>
</comment>
<accession>A0A812BA80</accession>
<name>A0A812BA80_ACAPH</name>
<dbReference type="FunFam" id="2.60.40.770:FF:000001">
    <property type="entry name" value="NPC intracellular cholesterol transporter 2"/>
    <property type="match status" value="1"/>
</dbReference>
<evidence type="ECO:0000256" key="1">
    <source>
        <dbReference type="ARBA" id="ARBA00004613"/>
    </source>
</evidence>
<dbReference type="CDD" id="cd00916">
    <property type="entry name" value="Npc2_like"/>
    <property type="match status" value="1"/>
</dbReference>